<reference evidence="1 2" key="1">
    <citation type="submission" date="2018-07" db="EMBL/GenBank/DDBJ databases">
        <title>Comparative genomes isolates from brazilian mangrove.</title>
        <authorList>
            <person name="De Araujo J.E."/>
            <person name="Taketani R.G."/>
            <person name="Silva M.C.P."/>
            <person name="Lourenco M.V."/>
            <person name="Oliveira V.M."/>
            <person name="Andreote F.D."/>
        </authorList>
    </citation>
    <scope>NUCLEOTIDE SEQUENCE [LARGE SCALE GENOMIC DNA]</scope>
    <source>
        <strain evidence="1 2">HEX PRIS-MGV</strain>
    </source>
</reference>
<accession>A0A368KPD2</accession>
<dbReference type="EMBL" id="QPEX01000042">
    <property type="protein sequence ID" value="RCS42298.1"/>
    <property type="molecule type" value="Genomic_DNA"/>
</dbReference>
<evidence type="ECO:0000313" key="1">
    <source>
        <dbReference type="EMBL" id="RCS42298.1"/>
    </source>
</evidence>
<gene>
    <name evidence="1" type="ORF">DTL42_19360</name>
</gene>
<sequence>MAEEAQHDATIGNVWVVAKHSCCLRMGQEVLVHWDLLRGERRGERHHRLPLALTTAIFRPAAALIKFPTLRIAGVAPSVTGARL</sequence>
<organism evidence="1 2">
    <name type="scientific">Bremerella cremea</name>
    <dbReference type="NCBI Taxonomy" id="1031537"/>
    <lineage>
        <taxon>Bacteria</taxon>
        <taxon>Pseudomonadati</taxon>
        <taxon>Planctomycetota</taxon>
        <taxon>Planctomycetia</taxon>
        <taxon>Pirellulales</taxon>
        <taxon>Pirellulaceae</taxon>
        <taxon>Bremerella</taxon>
    </lineage>
</organism>
<name>A0A368KPD2_9BACT</name>
<evidence type="ECO:0000313" key="2">
    <source>
        <dbReference type="Proteomes" id="UP000253562"/>
    </source>
</evidence>
<protein>
    <submittedName>
        <fullName evidence="1">Uncharacterized protein</fullName>
    </submittedName>
</protein>
<proteinExistence type="predicted"/>
<dbReference type="Proteomes" id="UP000253562">
    <property type="component" value="Unassembled WGS sequence"/>
</dbReference>
<comment type="caution">
    <text evidence="1">The sequence shown here is derived from an EMBL/GenBank/DDBJ whole genome shotgun (WGS) entry which is preliminary data.</text>
</comment>
<dbReference type="AlphaFoldDB" id="A0A368KPD2"/>